<protein>
    <submittedName>
        <fullName evidence="3">Uncharacterized protein</fullName>
    </submittedName>
</protein>
<dbReference type="Proteomes" id="UP000020467">
    <property type="component" value="Unassembled WGS sequence"/>
</dbReference>
<proteinExistence type="predicted"/>
<dbReference type="AlphaFoldDB" id="A0A010RTH1"/>
<keyword evidence="4" id="KW-1185">Reference proteome</keyword>
<sequence length="458" mass="51030">MSSPSSPIPPPPAAYMPSKQAGGAHDEERGSHAVRHGSHSHQSPSHNPLNANESFTMSLPSRISVFPSQEVVTLNVAGRNTIIQLLHRFGKVTDQVDNELPLVEHRTYSVGPAPGLIEPRRPPTGPSDHPPRTTETPTGTTPITCKKRAGIRNLKRMASPPNPVDQRREEIRGILKPLFSNAPFILICEGKEQDAVISAVRLSDALDPVSLWTRLSEAVWQCTRRWKRLLGPVRLELVNLRIVGRHAQRPGVFRGQFQIVNVAERIKELQQLTSNHEYYMTEPLDPDDSEYCCYHDPKFDRVWHGGMVHEARGEDYKAPNLSCCKVQVHADRLKELSKLKMASAWNMLLAYPQLAVGNDVLYNNWVYSSKDIIPPVKTAVVRAVADIEFVGFRIVEWPYISLSAPSVTLLVGSTVIFGLFVIVSQIIYRDWGVAYTAGAFYVALAGVLTTWIAWTSTA</sequence>
<keyword evidence="2" id="KW-0472">Membrane</keyword>
<feature type="region of interest" description="Disordered" evidence="1">
    <location>
        <begin position="1"/>
        <end position="54"/>
    </location>
</feature>
<accession>A0A010RTH1</accession>
<keyword evidence="2" id="KW-0812">Transmembrane</keyword>
<gene>
    <name evidence="3" type="ORF">CFIO01_01011</name>
</gene>
<feature type="transmembrane region" description="Helical" evidence="2">
    <location>
        <begin position="407"/>
        <end position="428"/>
    </location>
</feature>
<dbReference type="EMBL" id="JARH01000372">
    <property type="protein sequence ID" value="EXF81349.1"/>
    <property type="molecule type" value="Genomic_DNA"/>
</dbReference>
<dbReference type="KEGG" id="cfj:CFIO01_01011"/>
<feature type="compositionally biased region" description="Polar residues" evidence="1">
    <location>
        <begin position="40"/>
        <end position="54"/>
    </location>
</feature>
<feature type="compositionally biased region" description="Pro residues" evidence="1">
    <location>
        <begin position="1"/>
        <end position="14"/>
    </location>
</feature>
<feature type="transmembrane region" description="Helical" evidence="2">
    <location>
        <begin position="434"/>
        <end position="454"/>
    </location>
</feature>
<name>A0A010RTH1_9PEZI</name>
<dbReference type="eggNOG" id="ENOG502RNVG">
    <property type="taxonomic scope" value="Eukaryota"/>
</dbReference>
<comment type="caution">
    <text evidence="3">The sequence shown here is derived from an EMBL/GenBank/DDBJ whole genome shotgun (WGS) entry which is preliminary data.</text>
</comment>
<keyword evidence="2" id="KW-1133">Transmembrane helix</keyword>
<dbReference type="OrthoDB" id="5103744at2759"/>
<feature type="region of interest" description="Disordered" evidence="1">
    <location>
        <begin position="109"/>
        <end position="143"/>
    </location>
</feature>
<evidence type="ECO:0000313" key="3">
    <source>
        <dbReference type="EMBL" id="EXF81349.1"/>
    </source>
</evidence>
<evidence type="ECO:0000256" key="2">
    <source>
        <dbReference type="SAM" id="Phobius"/>
    </source>
</evidence>
<dbReference type="HOGENOM" id="CLU_597167_0_0_1"/>
<organism evidence="3 4">
    <name type="scientific">Colletotrichum fioriniae PJ7</name>
    <dbReference type="NCBI Taxonomy" id="1445577"/>
    <lineage>
        <taxon>Eukaryota</taxon>
        <taxon>Fungi</taxon>
        <taxon>Dikarya</taxon>
        <taxon>Ascomycota</taxon>
        <taxon>Pezizomycotina</taxon>
        <taxon>Sordariomycetes</taxon>
        <taxon>Hypocreomycetidae</taxon>
        <taxon>Glomerellales</taxon>
        <taxon>Glomerellaceae</taxon>
        <taxon>Colletotrichum</taxon>
        <taxon>Colletotrichum acutatum species complex</taxon>
    </lineage>
</organism>
<evidence type="ECO:0000256" key="1">
    <source>
        <dbReference type="SAM" id="MobiDB-lite"/>
    </source>
</evidence>
<feature type="compositionally biased region" description="Low complexity" evidence="1">
    <location>
        <begin position="133"/>
        <end position="143"/>
    </location>
</feature>
<evidence type="ECO:0000313" key="4">
    <source>
        <dbReference type="Proteomes" id="UP000020467"/>
    </source>
</evidence>
<reference evidence="3 4" key="1">
    <citation type="submission" date="2014-02" db="EMBL/GenBank/DDBJ databases">
        <title>The genome sequence of Colletotrichum fioriniae PJ7.</title>
        <authorList>
            <person name="Baroncelli R."/>
            <person name="Thon M.R."/>
        </authorList>
    </citation>
    <scope>NUCLEOTIDE SEQUENCE [LARGE SCALE GENOMIC DNA]</scope>
    <source>
        <strain evidence="3 4">PJ7</strain>
    </source>
</reference>